<dbReference type="Pfam" id="PF00561">
    <property type="entry name" value="Abhydrolase_1"/>
    <property type="match status" value="1"/>
</dbReference>
<evidence type="ECO:0000313" key="4">
    <source>
        <dbReference type="EMBL" id="RAI72872.1"/>
    </source>
</evidence>
<keyword evidence="5" id="KW-1185">Reference proteome</keyword>
<dbReference type="PANTHER" id="PTHR43798">
    <property type="entry name" value="MONOACYLGLYCEROL LIPASE"/>
    <property type="match status" value="1"/>
</dbReference>
<dbReference type="SUPFAM" id="SSF53474">
    <property type="entry name" value="alpha/beta-Hydrolases"/>
    <property type="match status" value="1"/>
</dbReference>
<evidence type="ECO:0000259" key="3">
    <source>
        <dbReference type="Pfam" id="PF00561"/>
    </source>
</evidence>
<dbReference type="GO" id="GO:0016020">
    <property type="term" value="C:membrane"/>
    <property type="evidence" value="ECO:0007669"/>
    <property type="project" value="TreeGrafter"/>
</dbReference>
<comment type="similarity">
    <text evidence="1">Belongs to the peptidase S33 family.</text>
</comment>
<dbReference type="Gene3D" id="3.40.50.1820">
    <property type="entry name" value="alpha/beta hydrolase"/>
    <property type="match status" value="1"/>
</dbReference>
<dbReference type="InterPro" id="IPR029058">
    <property type="entry name" value="AB_hydrolase_fold"/>
</dbReference>
<reference evidence="4 5" key="1">
    <citation type="submission" date="2018-06" db="EMBL/GenBank/DDBJ databases">
        <title>Spirosoma sp. HMF3257 Genome sequencing and assembly.</title>
        <authorList>
            <person name="Kang H."/>
            <person name="Cha I."/>
            <person name="Kim H."/>
            <person name="Kang J."/>
            <person name="Joh K."/>
        </authorList>
    </citation>
    <scope>NUCLEOTIDE SEQUENCE [LARGE SCALE GENOMIC DNA]</scope>
    <source>
        <strain evidence="4 5">HMF3257</strain>
    </source>
</reference>
<proteinExistence type="inferred from homology"/>
<name>A0A327NCS6_9BACT</name>
<dbReference type="InterPro" id="IPR002410">
    <property type="entry name" value="Peptidase_S33"/>
</dbReference>
<dbReference type="GO" id="GO:0006508">
    <property type="term" value="P:proteolysis"/>
    <property type="evidence" value="ECO:0007669"/>
    <property type="project" value="InterPro"/>
</dbReference>
<evidence type="ECO:0000256" key="2">
    <source>
        <dbReference type="ARBA" id="ARBA00022801"/>
    </source>
</evidence>
<organism evidence="4 5">
    <name type="scientific">Spirosoma telluris</name>
    <dbReference type="NCBI Taxonomy" id="2183553"/>
    <lineage>
        <taxon>Bacteria</taxon>
        <taxon>Pseudomonadati</taxon>
        <taxon>Bacteroidota</taxon>
        <taxon>Cytophagia</taxon>
        <taxon>Cytophagales</taxon>
        <taxon>Cytophagaceae</taxon>
        <taxon>Spirosoma</taxon>
    </lineage>
</organism>
<gene>
    <name evidence="4" type="ORF">HMF3257_38830</name>
</gene>
<dbReference type="Proteomes" id="UP000249016">
    <property type="component" value="Unassembled WGS sequence"/>
</dbReference>
<evidence type="ECO:0000313" key="5">
    <source>
        <dbReference type="Proteomes" id="UP000249016"/>
    </source>
</evidence>
<evidence type="ECO:0000256" key="1">
    <source>
        <dbReference type="ARBA" id="ARBA00010088"/>
    </source>
</evidence>
<comment type="caution">
    <text evidence="4">The sequence shown here is derived from an EMBL/GenBank/DDBJ whole genome shotgun (WGS) entry which is preliminary data.</text>
</comment>
<accession>A0A327NCS6</accession>
<dbReference type="GO" id="GO:0008233">
    <property type="term" value="F:peptidase activity"/>
    <property type="evidence" value="ECO:0007669"/>
    <property type="project" value="InterPro"/>
</dbReference>
<dbReference type="RefSeq" id="WP_111351369.1">
    <property type="nucleotide sequence ID" value="NZ_QLII01000004.1"/>
</dbReference>
<keyword evidence="2" id="KW-0378">Hydrolase</keyword>
<dbReference type="PANTHER" id="PTHR43798:SF33">
    <property type="entry name" value="HYDROLASE, PUTATIVE (AFU_ORTHOLOGUE AFUA_2G14860)-RELATED"/>
    <property type="match status" value="1"/>
</dbReference>
<dbReference type="OrthoDB" id="9796770at2"/>
<sequence>MKSWLAFLTCWANALLSFGQDGFIVGNPCLAYWQVGQQKETIIVLHGGPAAQHEYLRPEFDALQQNAKVIFYDQRGCGKSQQANSYTWQEHVADLRRVIKQVAKKQKVFLAGSSWGSTLAIIYAYSHPSDIKGLILSGTYQWEGEAKEYVPHSWPVHYPPHRESFEEKRILMNPLPTSEVAVDTITVSKTIELYTGSPMSETRMSFISAPVADCLRQIKVPILLFNGPLSQSFDWVERYVKLFPNVELHTLAAAGHDAWFSNPDLFFSISNEFIRKTVDK</sequence>
<dbReference type="PRINTS" id="PR00793">
    <property type="entry name" value="PROAMNOPTASE"/>
</dbReference>
<dbReference type="AlphaFoldDB" id="A0A327NCS6"/>
<dbReference type="InterPro" id="IPR000073">
    <property type="entry name" value="AB_hydrolase_1"/>
</dbReference>
<dbReference type="EMBL" id="QLII01000004">
    <property type="protein sequence ID" value="RAI72872.1"/>
    <property type="molecule type" value="Genomic_DNA"/>
</dbReference>
<dbReference type="InterPro" id="IPR050266">
    <property type="entry name" value="AB_hydrolase_sf"/>
</dbReference>
<protein>
    <recommendedName>
        <fullName evidence="3">AB hydrolase-1 domain-containing protein</fullName>
    </recommendedName>
</protein>
<feature type="domain" description="AB hydrolase-1" evidence="3">
    <location>
        <begin position="41"/>
        <end position="139"/>
    </location>
</feature>